<evidence type="ECO:0000313" key="2">
    <source>
        <dbReference type="EMBL" id="EGG58120.1"/>
    </source>
</evidence>
<evidence type="ECO:0000259" key="1">
    <source>
        <dbReference type="PROSITE" id="PS50853"/>
    </source>
</evidence>
<keyword evidence="2" id="KW-0378">Hydrolase</keyword>
<feature type="domain" description="Fibronectin type-III" evidence="1">
    <location>
        <begin position="504"/>
        <end position="600"/>
    </location>
</feature>
<dbReference type="EMBL" id="AFBR01000001">
    <property type="protein sequence ID" value="EGG58120.1"/>
    <property type="molecule type" value="Genomic_DNA"/>
</dbReference>
<proteinExistence type="predicted"/>
<dbReference type="NCBIfam" id="TIGR03296">
    <property type="entry name" value="M6dom_TIGR03296"/>
    <property type="match status" value="1"/>
</dbReference>
<sequence>MRLLHILGLLTLSAQIYAVPARFHVFRAQMSDGTFQNIRFCGDEYRSYYVNEEGFLVEKEETGCFRVTSLRPQDKVEVKAVRGMGLGIPGAAAIKPLGSPRIPVILVNFSDEKLTVAETAKGIADYYEKYCNGTRDGILYTGAGSRGAVRDYFAQQSDSLFLPEFEVIGPVALDKPMAYYGENSPSGAKDIRFSEFCSEALEQAMALVPGFKTRFDNDGNGTVDLAFFIYAGLPESDPGVTEDAIWPKEMIRPMTINGVTVSVTACCSELSKGSSGNLPSGIGTMCHEVSHALGLPDEYDTNYTALGMSYWSLMDSGNYCDNGKTPCGLTAYERDLLGWRPLTVLERSTTVRLRPLEAGGAGYKVVNEANPDEYYVLENRQHVGWDNGLMKLGHGMLVVHVDYDETAWKNNMLNTNATHQRMSFIPANNRYVGPYNAESSADLLNALGGQPYPGTEENTALTNGTTPASLVFTGTRMNKPITQIRELENGDIVLKYMPKGRLEAPVVETAVEVASNSFKFSWSPSENATFYTVKVYGISGDGQWTEHPVFIADSLSGTSCTVLLDDTSHQSYAYGVSALDDEYEDSEFSDYGYVRLTADAVRQVGTEEDANVEVYSLHGVLLARSREEMLNLNPGIYILRTEGKAVKIVVK</sequence>
<gene>
    <name evidence="2" type="ORF">HMPREF9442_00013</name>
</gene>
<dbReference type="PANTHER" id="PTHR41775">
    <property type="entry name" value="SECRETED PROTEIN-RELATED"/>
    <property type="match status" value="1"/>
</dbReference>
<reference evidence="2 3" key="1">
    <citation type="submission" date="2011-02" db="EMBL/GenBank/DDBJ databases">
        <authorList>
            <person name="Weinstock G."/>
            <person name="Sodergren E."/>
            <person name="Clifton S."/>
            <person name="Fulton L."/>
            <person name="Fulton B."/>
            <person name="Courtney L."/>
            <person name="Fronick C."/>
            <person name="Harrison M."/>
            <person name="Strong C."/>
            <person name="Farmer C."/>
            <person name="Delahaunty K."/>
            <person name="Markovic C."/>
            <person name="Hall O."/>
            <person name="Minx P."/>
            <person name="Tomlinson C."/>
            <person name="Mitreva M."/>
            <person name="Hou S."/>
            <person name="Chen J."/>
            <person name="Wollam A."/>
            <person name="Pepin K.H."/>
            <person name="Johnson M."/>
            <person name="Bhonagiri V."/>
            <person name="Zhang X."/>
            <person name="Suruliraj S."/>
            <person name="Warren W."/>
            <person name="Chinwalla A."/>
            <person name="Mardis E.R."/>
            <person name="Wilson R.K."/>
        </authorList>
    </citation>
    <scope>NUCLEOTIDE SEQUENCE [LARGE SCALE GENOMIC DNA]</scope>
    <source>
        <strain evidence="2 3">YIT 11841</strain>
    </source>
</reference>
<dbReference type="SUPFAM" id="SSF49265">
    <property type="entry name" value="Fibronectin type III"/>
    <property type="match status" value="1"/>
</dbReference>
<dbReference type="eggNOG" id="COG4412">
    <property type="taxonomic scope" value="Bacteria"/>
</dbReference>
<dbReference type="Proteomes" id="UP000005546">
    <property type="component" value="Unassembled WGS sequence"/>
</dbReference>
<comment type="caution">
    <text evidence="2">The sequence shown here is derived from an EMBL/GenBank/DDBJ whole genome shotgun (WGS) entry which is preliminary data.</text>
</comment>
<dbReference type="PANTHER" id="PTHR41775:SF1">
    <property type="entry name" value="PEPTIDASE M6-LIKE DOMAIN-CONTAINING PROTEIN"/>
    <property type="match status" value="1"/>
</dbReference>
<dbReference type="SUPFAM" id="SSF55486">
    <property type="entry name" value="Metalloproteases ('zincins'), catalytic domain"/>
    <property type="match status" value="1"/>
</dbReference>
<protein>
    <submittedName>
        <fullName evidence="2">M6 family metalloprotease domain protein</fullName>
    </submittedName>
</protein>
<dbReference type="GO" id="GO:0006508">
    <property type="term" value="P:proteolysis"/>
    <property type="evidence" value="ECO:0007669"/>
    <property type="project" value="UniProtKB-KW"/>
</dbReference>
<dbReference type="InterPro" id="IPR036116">
    <property type="entry name" value="FN3_sf"/>
</dbReference>
<name>F3QPC6_9BACT</name>
<dbReference type="Gene3D" id="2.60.40.10">
    <property type="entry name" value="Immunoglobulins"/>
    <property type="match status" value="1"/>
</dbReference>
<dbReference type="RefSeq" id="WP_008623923.1">
    <property type="nucleotide sequence ID" value="NZ_GL883805.1"/>
</dbReference>
<dbReference type="InterPro" id="IPR003961">
    <property type="entry name" value="FN3_dom"/>
</dbReference>
<dbReference type="OrthoDB" id="9813478at2"/>
<accession>F3QPC6</accession>
<dbReference type="InterPro" id="IPR008757">
    <property type="entry name" value="Peptidase_M6-like_domain"/>
</dbReference>
<dbReference type="AlphaFoldDB" id="F3QPC6"/>
<dbReference type="PROSITE" id="PS50853">
    <property type="entry name" value="FN3"/>
    <property type="match status" value="1"/>
</dbReference>
<dbReference type="Pfam" id="PF05547">
    <property type="entry name" value="Peptidase_M6"/>
    <property type="match status" value="1"/>
</dbReference>
<keyword evidence="3" id="KW-1185">Reference proteome</keyword>
<dbReference type="STRING" id="762982.HMPREF9442_00013"/>
<evidence type="ECO:0000313" key="3">
    <source>
        <dbReference type="Proteomes" id="UP000005546"/>
    </source>
</evidence>
<keyword evidence="2" id="KW-0482">Metalloprotease</keyword>
<dbReference type="HOGENOM" id="CLU_420828_0_0_10"/>
<dbReference type="InterPro" id="IPR013783">
    <property type="entry name" value="Ig-like_fold"/>
</dbReference>
<dbReference type="GO" id="GO:0008237">
    <property type="term" value="F:metallopeptidase activity"/>
    <property type="evidence" value="ECO:0007669"/>
    <property type="project" value="UniProtKB-KW"/>
</dbReference>
<keyword evidence="2" id="KW-0645">Protease</keyword>
<organism evidence="2 3">
    <name type="scientific">Paraprevotella xylaniphila YIT 11841</name>
    <dbReference type="NCBI Taxonomy" id="762982"/>
    <lineage>
        <taxon>Bacteria</taxon>
        <taxon>Pseudomonadati</taxon>
        <taxon>Bacteroidota</taxon>
        <taxon>Bacteroidia</taxon>
        <taxon>Bacteroidales</taxon>
        <taxon>Prevotellaceae</taxon>
        <taxon>Paraprevotella</taxon>
    </lineage>
</organism>